<name>A0A318SR85_9RHOB</name>
<organism evidence="1 2">
    <name type="scientific">Pseudoroseicyclus aestuarii</name>
    <dbReference type="NCBI Taxonomy" id="1795041"/>
    <lineage>
        <taxon>Bacteria</taxon>
        <taxon>Pseudomonadati</taxon>
        <taxon>Pseudomonadota</taxon>
        <taxon>Alphaproteobacteria</taxon>
        <taxon>Rhodobacterales</taxon>
        <taxon>Paracoccaceae</taxon>
        <taxon>Pseudoroseicyclus</taxon>
    </lineage>
</organism>
<gene>
    <name evidence="1" type="ORF">DFP88_11322</name>
</gene>
<evidence type="ECO:0000313" key="1">
    <source>
        <dbReference type="EMBL" id="PYE80608.1"/>
    </source>
</evidence>
<accession>A0A318SR85</accession>
<comment type="caution">
    <text evidence="1">The sequence shown here is derived from an EMBL/GenBank/DDBJ whole genome shotgun (WGS) entry which is preliminary data.</text>
</comment>
<dbReference type="EMBL" id="QJTE01000013">
    <property type="protein sequence ID" value="PYE80608.1"/>
    <property type="molecule type" value="Genomic_DNA"/>
</dbReference>
<proteinExistence type="predicted"/>
<reference evidence="1 2" key="1">
    <citation type="submission" date="2018-06" db="EMBL/GenBank/DDBJ databases">
        <title>Genomic Encyclopedia of Type Strains, Phase III (KMG-III): the genomes of soil and plant-associated and newly described type strains.</title>
        <authorList>
            <person name="Whitman W."/>
        </authorList>
    </citation>
    <scope>NUCLEOTIDE SEQUENCE [LARGE SCALE GENOMIC DNA]</scope>
    <source>
        <strain evidence="1 2">CECT 9025</strain>
    </source>
</reference>
<evidence type="ECO:0000313" key="2">
    <source>
        <dbReference type="Proteomes" id="UP000248311"/>
    </source>
</evidence>
<dbReference type="AlphaFoldDB" id="A0A318SR85"/>
<dbReference type="OrthoDB" id="5879561at2"/>
<keyword evidence="2" id="KW-1185">Reference proteome</keyword>
<dbReference type="RefSeq" id="WP_110815771.1">
    <property type="nucleotide sequence ID" value="NZ_QJTE01000013.1"/>
</dbReference>
<protein>
    <submittedName>
        <fullName evidence="1">Uncharacterized protein</fullName>
    </submittedName>
</protein>
<dbReference type="Proteomes" id="UP000248311">
    <property type="component" value="Unassembled WGS sequence"/>
</dbReference>
<sequence length="140" mass="15038">MVMSERQFFNVEPEVAGGLAEGTVIDRSSHPPVVSKVHYRVEGWLGDGLIESFPVFLLREEAWNAVASEGLTGARIDHAEISVAPDLPDLVLPAFLWFQPTGLAGTDDFGTAADGRLIISQRAQDVLAGFGLAHAEITPI</sequence>